<reference evidence="2" key="1">
    <citation type="submission" date="2016-10" db="EMBL/GenBank/DDBJ databases">
        <authorList>
            <person name="Varghese N."/>
            <person name="Submissions S."/>
        </authorList>
    </citation>
    <scope>NUCLEOTIDE SEQUENCE [LARGE SCALE GENOMIC DNA]</scope>
    <source>
        <strain evidence="2">DSM 44654</strain>
    </source>
</reference>
<dbReference type="PANTHER" id="PTHR35526">
    <property type="entry name" value="ANTI-SIGMA-F FACTOR RSBW-RELATED"/>
    <property type="match status" value="1"/>
</dbReference>
<protein>
    <recommendedName>
        <fullName evidence="3">Histidine kinase-like ATPase domain-containing protein</fullName>
    </recommendedName>
</protein>
<dbReference type="EMBL" id="FNUJ01000012">
    <property type="protein sequence ID" value="SEF37166.1"/>
    <property type="molecule type" value="Genomic_DNA"/>
</dbReference>
<name>A0A1H5RFI6_9PSEU</name>
<dbReference type="Proteomes" id="UP000198878">
    <property type="component" value="Unassembled WGS sequence"/>
</dbReference>
<evidence type="ECO:0000313" key="2">
    <source>
        <dbReference type="Proteomes" id="UP000198878"/>
    </source>
</evidence>
<evidence type="ECO:0000313" key="1">
    <source>
        <dbReference type="EMBL" id="SEF37166.1"/>
    </source>
</evidence>
<dbReference type="Gene3D" id="3.30.565.10">
    <property type="entry name" value="Histidine kinase-like ATPase, C-terminal domain"/>
    <property type="match status" value="1"/>
</dbReference>
<dbReference type="InterPro" id="IPR050267">
    <property type="entry name" value="Anti-sigma-factor_SerPK"/>
</dbReference>
<dbReference type="AlphaFoldDB" id="A0A1H5RFI6"/>
<sequence>MRVSWVESAPQNWHVLDMSGADVSCLAVARQWAAAQLDTLGETVKVDAVLVVGELLRRHGDPDEVMVAVADRGTGEPLLRVPDCAGGRGLPLVDAVCAEWGVSHHDDGKVVWGRFAGEDAAP</sequence>
<evidence type="ECO:0008006" key="3">
    <source>
        <dbReference type="Google" id="ProtNLM"/>
    </source>
</evidence>
<keyword evidence="2" id="KW-1185">Reference proteome</keyword>
<dbReference type="CDD" id="cd16936">
    <property type="entry name" value="HATPase_RsbW-like"/>
    <property type="match status" value="1"/>
</dbReference>
<accession>A0A1H5RFI6</accession>
<gene>
    <name evidence="1" type="ORF">SAMN05421837_112279</name>
</gene>
<dbReference type="STRING" id="218821.SAMN05421837_112279"/>
<dbReference type="PANTHER" id="PTHR35526:SF3">
    <property type="entry name" value="ANTI-SIGMA-F FACTOR RSBW"/>
    <property type="match status" value="1"/>
</dbReference>
<dbReference type="RefSeq" id="WP_086676690.1">
    <property type="nucleotide sequence ID" value="NZ_FNUJ01000012.1"/>
</dbReference>
<dbReference type="OrthoDB" id="3478628at2"/>
<organism evidence="1 2">
    <name type="scientific">Amycolatopsis pretoriensis</name>
    <dbReference type="NCBI Taxonomy" id="218821"/>
    <lineage>
        <taxon>Bacteria</taxon>
        <taxon>Bacillati</taxon>
        <taxon>Actinomycetota</taxon>
        <taxon>Actinomycetes</taxon>
        <taxon>Pseudonocardiales</taxon>
        <taxon>Pseudonocardiaceae</taxon>
        <taxon>Amycolatopsis</taxon>
    </lineage>
</organism>
<dbReference type="InterPro" id="IPR036890">
    <property type="entry name" value="HATPase_C_sf"/>
</dbReference>
<proteinExistence type="predicted"/>